<protein>
    <submittedName>
        <fullName evidence="1">Uncharacterized protein</fullName>
    </submittedName>
</protein>
<evidence type="ECO:0000313" key="1">
    <source>
        <dbReference type="EMBL" id="RTE67910.1"/>
    </source>
</evidence>
<name>A0A430KWQ0_9HYPO</name>
<keyword evidence="2" id="KW-1185">Reference proteome</keyword>
<dbReference type="AlphaFoldDB" id="A0A430KWQ0"/>
<comment type="caution">
    <text evidence="1">The sequence shown here is derived from an EMBL/GenBank/DDBJ whole genome shotgun (WGS) entry which is preliminary data.</text>
</comment>
<sequence length="229" mass="25762">MSRPTTFSNTIHLRDFVDAITDDPTRENAPNYVEIQTDINIFEEDGFCGSHVDIDPIHTRIHAYLTREERELYIPNTFFYADGRFSAAQSPSGILQISVQALSLMRHPGDVSNFDEYRRHLPGQWTGDPSEPRRFTVETSVYDSLKSAPVAFSVACFLESTKRWHRVKTPAAGALLSITAKIAGRTTDTNQLVLRVLDLAYLPRPAPVPYSDFKAVPPLGWSSHSVHPF</sequence>
<organism evidence="1 2">
    <name type="scientific">Fusarium euwallaceae</name>
    <dbReference type="NCBI Taxonomy" id="1147111"/>
    <lineage>
        <taxon>Eukaryota</taxon>
        <taxon>Fungi</taxon>
        <taxon>Dikarya</taxon>
        <taxon>Ascomycota</taxon>
        <taxon>Pezizomycotina</taxon>
        <taxon>Sordariomycetes</taxon>
        <taxon>Hypocreomycetidae</taxon>
        <taxon>Hypocreales</taxon>
        <taxon>Nectriaceae</taxon>
        <taxon>Fusarium</taxon>
        <taxon>Fusarium solani species complex</taxon>
    </lineage>
</organism>
<dbReference type="EMBL" id="MIKF01001547">
    <property type="protein sequence ID" value="RTE67910.1"/>
    <property type="molecule type" value="Genomic_DNA"/>
</dbReference>
<dbReference type="Proteomes" id="UP000287124">
    <property type="component" value="Unassembled WGS sequence"/>
</dbReference>
<reference evidence="1 2" key="1">
    <citation type="submission" date="2017-06" db="EMBL/GenBank/DDBJ databases">
        <title>Comparative genomic analysis of Ambrosia Fusariam Clade fungi.</title>
        <authorList>
            <person name="Stajich J.E."/>
            <person name="Carrillo J."/>
            <person name="Kijimoto T."/>
            <person name="Eskalen A."/>
            <person name="O'Donnell K."/>
            <person name="Kasson M."/>
        </authorList>
    </citation>
    <scope>NUCLEOTIDE SEQUENCE [LARGE SCALE GENOMIC DNA]</scope>
    <source>
        <strain evidence="1 2">UCR1854</strain>
    </source>
</reference>
<accession>A0A430KWQ0</accession>
<evidence type="ECO:0000313" key="2">
    <source>
        <dbReference type="Proteomes" id="UP000287124"/>
    </source>
</evidence>
<proteinExistence type="predicted"/>
<gene>
    <name evidence="1" type="ORF">BHE90_017715</name>
</gene>